<proteinExistence type="predicted"/>
<accession>W7QPU9</accession>
<keyword evidence="2" id="KW-1185">Reference proteome</keyword>
<comment type="caution">
    <text evidence="1">The sequence shown here is derived from an EMBL/GenBank/DDBJ whole genome shotgun (WGS) entry which is preliminary data.</text>
</comment>
<evidence type="ECO:0000313" key="2">
    <source>
        <dbReference type="Proteomes" id="UP000019276"/>
    </source>
</evidence>
<sequence>MFKLFFQNKSSKTSQASPELSKVKAYRRIVIRSVYLQQHPNNTSESEVKCKDCGSEDIKEWGLLKRDDHKRVHSCSDCGQILFRTIDRLPQIKVEQVADENSEQKAPYSLVSC</sequence>
<dbReference type="RefSeq" id="WP_035013685.1">
    <property type="nucleotide sequence ID" value="NZ_ARZY01000007.1"/>
</dbReference>
<dbReference type="Proteomes" id="UP000019276">
    <property type="component" value="Unassembled WGS sequence"/>
</dbReference>
<reference evidence="1 2" key="1">
    <citation type="journal article" date="2014" name="Genome Announc.">
        <title>Draft Genome Sequence of the Agar-Degrading Bacterium Catenovulum sp. Strain DS-2, Isolated from Intestines of Haliotis diversicolor.</title>
        <authorList>
            <person name="Shan D."/>
            <person name="Li X."/>
            <person name="Gu Z."/>
            <person name="Wei G."/>
            <person name="Gao Z."/>
            <person name="Shao Z."/>
        </authorList>
    </citation>
    <scope>NUCLEOTIDE SEQUENCE [LARGE SCALE GENOMIC DNA]</scope>
    <source>
        <strain evidence="1 2">DS-2</strain>
    </source>
</reference>
<dbReference type="OrthoDB" id="8240425at2"/>
<gene>
    <name evidence="1" type="ORF">DS2_05570</name>
</gene>
<dbReference type="AlphaFoldDB" id="W7QPU9"/>
<protein>
    <submittedName>
        <fullName evidence="1">Uncharacterized protein</fullName>
    </submittedName>
</protein>
<organism evidence="1 2">
    <name type="scientific">Catenovulum agarivorans DS-2</name>
    <dbReference type="NCBI Taxonomy" id="1328313"/>
    <lineage>
        <taxon>Bacteria</taxon>
        <taxon>Pseudomonadati</taxon>
        <taxon>Pseudomonadota</taxon>
        <taxon>Gammaproteobacteria</taxon>
        <taxon>Alteromonadales</taxon>
        <taxon>Alteromonadaceae</taxon>
        <taxon>Catenovulum</taxon>
    </lineage>
</organism>
<dbReference type="EMBL" id="ARZY01000007">
    <property type="protein sequence ID" value="EWH11012.1"/>
    <property type="molecule type" value="Genomic_DNA"/>
</dbReference>
<name>W7QPU9_9ALTE</name>
<evidence type="ECO:0000313" key="1">
    <source>
        <dbReference type="EMBL" id="EWH11012.1"/>
    </source>
</evidence>